<dbReference type="SUPFAM" id="SSF47384">
    <property type="entry name" value="Homodimeric domain of signal transducing histidine kinase"/>
    <property type="match status" value="1"/>
</dbReference>
<keyword evidence="5" id="KW-0597">Phosphoprotein</keyword>
<dbReference type="CDD" id="cd00082">
    <property type="entry name" value="HisKA"/>
    <property type="match status" value="1"/>
</dbReference>
<dbReference type="InterPro" id="IPR003661">
    <property type="entry name" value="HisK_dim/P_dom"/>
</dbReference>
<keyword evidence="11" id="KW-0812">Transmembrane</keyword>
<dbReference type="Gene3D" id="3.30.565.10">
    <property type="entry name" value="Histidine kinase-like ATPase, C-terminal domain"/>
    <property type="match status" value="1"/>
</dbReference>
<feature type="transmembrane region" description="Helical" evidence="11">
    <location>
        <begin position="20"/>
        <end position="45"/>
    </location>
</feature>
<evidence type="ECO:0000256" key="11">
    <source>
        <dbReference type="SAM" id="Phobius"/>
    </source>
</evidence>
<dbReference type="PROSITE" id="PS50109">
    <property type="entry name" value="HIS_KIN"/>
    <property type="match status" value="1"/>
</dbReference>
<evidence type="ECO:0000256" key="10">
    <source>
        <dbReference type="ARBA" id="ARBA00039401"/>
    </source>
</evidence>
<dbReference type="PANTHER" id="PTHR45453:SF1">
    <property type="entry name" value="PHOSPHATE REGULON SENSOR PROTEIN PHOR"/>
    <property type="match status" value="1"/>
</dbReference>
<evidence type="ECO:0000313" key="13">
    <source>
        <dbReference type="EMBL" id="SDD62096.1"/>
    </source>
</evidence>
<accession>A0A1G6WAL0</accession>
<dbReference type="PRINTS" id="PR00344">
    <property type="entry name" value="BCTRLSENSOR"/>
</dbReference>
<dbReference type="InterPro" id="IPR036097">
    <property type="entry name" value="HisK_dim/P_sf"/>
</dbReference>
<evidence type="ECO:0000313" key="14">
    <source>
        <dbReference type="Proteomes" id="UP000199417"/>
    </source>
</evidence>
<dbReference type="InterPro" id="IPR050351">
    <property type="entry name" value="BphY/WalK/GraS-like"/>
</dbReference>
<evidence type="ECO:0000259" key="12">
    <source>
        <dbReference type="PROSITE" id="PS50109"/>
    </source>
</evidence>
<dbReference type="GO" id="GO:0000155">
    <property type="term" value="F:phosphorelay sensor kinase activity"/>
    <property type="evidence" value="ECO:0007669"/>
    <property type="project" value="InterPro"/>
</dbReference>
<dbReference type="InterPro" id="IPR036890">
    <property type="entry name" value="HATPase_C_sf"/>
</dbReference>
<evidence type="ECO:0000256" key="5">
    <source>
        <dbReference type="ARBA" id="ARBA00022553"/>
    </source>
</evidence>
<comment type="cofactor">
    <cofactor evidence="2">
        <name>a divalent metal cation</name>
        <dbReference type="ChEBI" id="CHEBI:60240"/>
    </cofactor>
</comment>
<reference evidence="13 14" key="1">
    <citation type="submission" date="2016-10" db="EMBL/GenBank/DDBJ databases">
        <authorList>
            <person name="de Groot N.N."/>
        </authorList>
    </citation>
    <scope>NUCLEOTIDE SEQUENCE [LARGE SCALE GENOMIC DNA]</scope>
    <source>
        <strain evidence="13 14">JCM 11308</strain>
    </source>
</reference>
<evidence type="ECO:0000256" key="6">
    <source>
        <dbReference type="ARBA" id="ARBA00022679"/>
    </source>
</evidence>
<evidence type="ECO:0000256" key="7">
    <source>
        <dbReference type="ARBA" id="ARBA00022777"/>
    </source>
</evidence>
<keyword evidence="11" id="KW-1133">Transmembrane helix</keyword>
<dbReference type="SMART" id="SM00387">
    <property type="entry name" value="HATPase_c"/>
    <property type="match status" value="1"/>
</dbReference>
<evidence type="ECO:0000256" key="3">
    <source>
        <dbReference type="ARBA" id="ARBA00004236"/>
    </source>
</evidence>
<dbReference type="GO" id="GO:0005509">
    <property type="term" value="F:calcium ion binding"/>
    <property type="evidence" value="ECO:0007669"/>
    <property type="project" value="UniProtKB-ARBA"/>
</dbReference>
<comment type="catalytic activity">
    <reaction evidence="1">
        <text>ATP + protein L-histidine = ADP + protein N-phospho-L-histidine.</text>
        <dbReference type="EC" id="2.7.13.3"/>
    </reaction>
</comment>
<keyword evidence="6" id="KW-0808">Transferase</keyword>
<dbReference type="Pfam" id="PF02518">
    <property type="entry name" value="HATPase_c"/>
    <property type="match status" value="1"/>
</dbReference>
<evidence type="ECO:0000256" key="9">
    <source>
        <dbReference type="ARBA" id="ARBA00023136"/>
    </source>
</evidence>
<dbReference type="SUPFAM" id="SSF55874">
    <property type="entry name" value="ATPase domain of HSP90 chaperone/DNA topoisomerase II/histidine kinase"/>
    <property type="match status" value="1"/>
</dbReference>
<dbReference type="PANTHER" id="PTHR45453">
    <property type="entry name" value="PHOSPHATE REGULON SENSOR PROTEIN PHOR"/>
    <property type="match status" value="1"/>
</dbReference>
<dbReference type="InterPro" id="IPR004358">
    <property type="entry name" value="Sig_transdc_His_kin-like_C"/>
</dbReference>
<sequence>MRRNARTRVRWGFTEPYDSIVNIVQAVLLAVAAAVGGYLVGGVLVPWLRRRFARREAEQSGLTMSQVLDLIVLASHSGIAVVDAFQDVVLFNPRAEELGLVRNRLVDERAWVAANRVLDTGETVEIDLSLRGSGRGRGKIAVRGIARLLSEEDRRFVVLFADDDSEQVRMEATRRDFVANVSHELKTPVGAMGLLAEALLESADDPESVRHFGERVLTESKRLGNMVGELIALSRLQGAEKLPDLDVVDVDEVVEEAMRRSRVTAEAAGIEVTADRPSGLEVLGDRTLLITALSNLVENAIAYSPKGSPVSVSRTRRGDEVAIAVTDRGIGIAKEDQERVFERFFRVDKARARATGGTGLGLAIAKHVAANHNGSITLWSKPGTGSTFTLFIPGHQETAVDDELLDDEPPVHPAIPEPTVTPGKTVSIDNTVRPQAATNLEANR</sequence>
<gene>
    <name evidence="13" type="ORF">SAMN05444580_105284</name>
</gene>
<dbReference type="FunFam" id="1.10.287.130:FF:000001">
    <property type="entry name" value="Two-component sensor histidine kinase"/>
    <property type="match status" value="1"/>
</dbReference>
<keyword evidence="14" id="KW-1185">Reference proteome</keyword>
<dbReference type="EC" id="2.7.13.3" evidence="4"/>
<dbReference type="STRING" id="168276.SAMN05444580_105284"/>
<evidence type="ECO:0000256" key="1">
    <source>
        <dbReference type="ARBA" id="ARBA00000085"/>
    </source>
</evidence>
<keyword evidence="7 13" id="KW-0418">Kinase</keyword>
<dbReference type="EMBL" id="FNAB01000005">
    <property type="protein sequence ID" value="SDD62096.1"/>
    <property type="molecule type" value="Genomic_DNA"/>
</dbReference>
<dbReference type="Pfam" id="PF00512">
    <property type="entry name" value="HisKA"/>
    <property type="match status" value="1"/>
</dbReference>
<dbReference type="SMART" id="SM00388">
    <property type="entry name" value="HisKA"/>
    <property type="match status" value="1"/>
</dbReference>
<dbReference type="GO" id="GO:0004721">
    <property type="term" value="F:phosphoprotein phosphatase activity"/>
    <property type="evidence" value="ECO:0007669"/>
    <property type="project" value="TreeGrafter"/>
</dbReference>
<protein>
    <recommendedName>
        <fullName evidence="10">Sensor-like histidine kinase SenX3</fullName>
        <ecNumber evidence="4">2.7.13.3</ecNumber>
    </recommendedName>
</protein>
<organism evidence="13 14">
    <name type="scientific">Rhodococcus tukisamuensis</name>
    <dbReference type="NCBI Taxonomy" id="168276"/>
    <lineage>
        <taxon>Bacteria</taxon>
        <taxon>Bacillati</taxon>
        <taxon>Actinomycetota</taxon>
        <taxon>Actinomycetes</taxon>
        <taxon>Mycobacteriales</taxon>
        <taxon>Nocardiaceae</taxon>
        <taxon>Rhodococcus</taxon>
    </lineage>
</organism>
<comment type="subcellular location">
    <subcellularLocation>
        <location evidence="3">Cell membrane</location>
    </subcellularLocation>
</comment>
<dbReference type="InterPro" id="IPR003594">
    <property type="entry name" value="HATPase_dom"/>
</dbReference>
<keyword evidence="8" id="KW-0902">Two-component regulatory system</keyword>
<proteinExistence type="predicted"/>
<dbReference type="GO" id="GO:0005886">
    <property type="term" value="C:plasma membrane"/>
    <property type="evidence" value="ECO:0007669"/>
    <property type="project" value="UniProtKB-SubCell"/>
</dbReference>
<evidence type="ECO:0000256" key="4">
    <source>
        <dbReference type="ARBA" id="ARBA00012438"/>
    </source>
</evidence>
<evidence type="ECO:0000256" key="2">
    <source>
        <dbReference type="ARBA" id="ARBA00001968"/>
    </source>
</evidence>
<dbReference type="Proteomes" id="UP000199417">
    <property type="component" value="Unassembled WGS sequence"/>
</dbReference>
<dbReference type="GO" id="GO:0016036">
    <property type="term" value="P:cellular response to phosphate starvation"/>
    <property type="evidence" value="ECO:0007669"/>
    <property type="project" value="TreeGrafter"/>
</dbReference>
<dbReference type="InterPro" id="IPR005467">
    <property type="entry name" value="His_kinase_dom"/>
</dbReference>
<dbReference type="AlphaFoldDB" id="A0A1G6WAL0"/>
<dbReference type="FunFam" id="3.30.565.10:FF:000006">
    <property type="entry name" value="Sensor histidine kinase WalK"/>
    <property type="match status" value="1"/>
</dbReference>
<feature type="domain" description="Histidine kinase" evidence="12">
    <location>
        <begin position="180"/>
        <end position="396"/>
    </location>
</feature>
<dbReference type="Gene3D" id="1.10.287.130">
    <property type="match status" value="1"/>
</dbReference>
<keyword evidence="9 11" id="KW-0472">Membrane</keyword>
<name>A0A1G6WAL0_9NOCA</name>
<evidence type="ECO:0000256" key="8">
    <source>
        <dbReference type="ARBA" id="ARBA00023012"/>
    </source>
</evidence>